<feature type="region of interest" description="Disordered" evidence="1">
    <location>
        <begin position="104"/>
        <end position="156"/>
    </location>
</feature>
<name>A0A6A3CLV0_HIBSY</name>
<evidence type="ECO:0000256" key="1">
    <source>
        <dbReference type="SAM" id="MobiDB-lite"/>
    </source>
</evidence>
<feature type="compositionally biased region" description="Basic and acidic residues" evidence="1">
    <location>
        <begin position="142"/>
        <end position="152"/>
    </location>
</feature>
<dbReference type="InterPro" id="IPR018289">
    <property type="entry name" value="MULE_transposase_dom"/>
</dbReference>
<sequence>MFEHMTRNRHIHLYLEENEANFLNETTETIYQNATETHETVITEKHETHETFMTELNSEEDTKYVVDDTDSSVSGFEYSENDASEEEGSIPEVHVGVDFERDFNGLNNRDEGNIDASLNDENETDEVESLHTENESDSEYDSDGRGKHRCPEFNDETDMENPKFKVGMIFGDKLKFKEAVRVFKRMYICLQAFKEGFKGCRPIINIDGYHFKGYYGGTLLAAVGIDRNDNIYPISYTVVESENESTWTWFLLLLATNLKIETSHNITFMSDKHKGLFEAMMHVLPNAEHRTCATRATYKKEFEDAMDELKALSKPAFDWLNGKDPAQWSKSHFSPKSKSDMLLSNFSECFNKMILKARDKPILTLMEMIRTKIMKNVAMKKEVENKYTGSLCTRIQNKIELAIQQSTRCWPTHAGGQKYQVFAVPSN</sequence>
<feature type="compositionally biased region" description="Acidic residues" evidence="1">
    <location>
        <begin position="118"/>
        <end position="127"/>
    </location>
</feature>
<evidence type="ECO:0000259" key="2">
    <source>
        <dbReference type="Pfam" id="PF10551"/>
    </source>
</evidence>
<evidence type="ECO:0000313" key="4">
    <source>
        <dbReference type="Proteomes" id="UP000436088"/>
    </source>
</evidence>
<gene>
    <name evidence="3" type="ORF">F3Y22_tig00003151pilonHSYRG00020</name>
</gene>
<dbReference type="PANTHER" id="PTHR31973">
    <property type="entry name" value="POLYPROTEIN, PUTATIVE-RELATED"/>
    <property type="match status" value="1"/>
</dbReference>
<dbReference type="Pfam" id="PF10551">
    <property type="entry name" value="MULE"/>
    <property type="match status" value="1"/>
</dbReference>
<accession>A0A6A3CLV0</accession>
<organism evidence="3 4">
    <name type="scientific">Hibiscus syriacus</name>
    <name type="common">Rose of Sharon</name>
    <dbReference type="NCBI Taxonomy" id="106335"/>
    <lineage>
        <taxon>Eukaryota</taxon>
        <taxon>Viridiplantae</taxon>
        <taxon>Streptophyta</taxon>
        <taxon>Embryophyta</taxon>
        <taxon>Tracheophyta</taxon>
        <taxon>Spermatophyta</taxon>
        <taxon>Magnoliopsida</taxon>
        <taxon>eudicotyledons</taxon>
        <taxon>Gunneridae</taxon>
        <taxon>Pentapetalae</taxon>
        <taxon>rosids</taxon>
        <taxon>malvids</taxon>
        <taxon>Malvales</taxon>
        <taxon>Malvaceae</taxon>
        <taxon>Malvoideae</taxon>
        <taxon>Hibiscus</taxon>
    </lineage>
</organism>
<feature type="domain" description="MULE transposase" evidence="2">
    <location>
        <begin position="204"/>
        <end position="293"/>
    </location>
</feature>
<proteinExistence type="predicted"/>
<comment type="caution">
    <text evidence="3">The sequence shown here is derived from an EMBL/GenBank/DDBJ whole genome shotgun (WGS) entry which is preliminary data.</text>
</comment>
<dbReference type="PANTHER" id="PTHR31973:SF187">
    <property type="entry name" value="MUTATOR TRANSPOSASE MUDRA PROTEIN"/>
    <property type="match status" value="1"/>
</dbReference>
<keyword evidence="4" id="KW-1185">Reference proteome</keyword>
<dbReference type="Proteomes" id="UP000436088">
    <property type="component" value="Unassembled WGS sequence"/>
</dbReference>
<protein>
    <recommendedName>
        <fullName evidence="2">MULE transposase domain-containing protein</fullName>
    </recommendedName>
</protein>
<dbReference type="EMBL" id="VEPZ02000213">
    <property type="protein sequence ID" value="KAE8729826.1"/>
    <property type="molecule type" value="Genomic_DNA"/>
</dbReference>
<dbReference type="AlphaFoldDB" id="A0A6A3CLV0"/>
<reference evidence="3" key="1">
    <citation type="submission" date="2019-09" db="EMBL/GenBank/DDBJ databases">
        <title>Draft genome information of white flower Hibiscus syriacus.</title>
        <authorList>
            <person name="Kim Y.-M."/>
        </authorList>
    </citation>
    <scope>NUCLEOTIDE SEQUENCE [LARGE SCALE GENOMIC DNA]</scope>
    <source>
        <strain evidence="3">YM2019G1</strain>
    </source>
</reference>
<evidence type="ECO:0000313" key="3">
    <source>
        <dbReference type="EMBL" id="KAE8729826.1"/>
    </source>
</evidence>